<feature type="region of interest" description="Disordered" evidence="3">
    <location>
        <begin position="1079"/>
        <end position="1121"/>
    </location>
</feature>
<dbReference type="PROSITE" id="PS50082">
    <property type="entry name" value="WD_REPEATS_2"/>
    <property type="match status" value="1"/>
</dbReference>
<dbReference type="SUPFAM" id="SSF50978">
    <property type="entry name" value="WD40 repeat-like"/>
    <property type="match status" value="1"/>
</dbReference>
<reference evidence="5" key="1">
    <citation type="submission" date="2021-05" db="EMBL/GenBank/DDBJ databases">
        <authorList>
            <person name="Alioto T."/>
            <person name="Alioto T."/>
            <person name="Gomez Garrido J."/>
        </authorList>
    </citation>
    <scope>NUCLEOTIDE SEQUENCE</scope>
</reference>
<dbReference type="SUPFAM" id="SSF81837">
    <property type="entry name" value="BEACH domain"/>
    <property type="match status" value="1"/>
</dbReference>
<feature type="compositionally biased region" description="Low complexity" evidence="3">
    <location>
        <begin position="759"/>
        <end position="771"/>
    </location>
</feature>
<feature type="region of interest" description="Disordered" evidence="3">
    <location>
        <begin position="630"/>
        <end position="672"/>
    </location>
</feature>
<dbReference type="PANTHER" id="PTHR44662">
    <property type="entry name" value="WD REPEAT-CONTAINING PROTEIN 81"/>
    <property type="match status" value="1"/>
</dbReference>
<feature type="compositionally biased region" description="Polar residues" evidence="3">
    <location>
        <begin position="290"/>
        <end position="299"/>
    </location>
</feature>
<feature type="compositionally biased region" description="Polar residues" evidence="3">
    <location>
        <begin position="1099"/>
        <end position="1111"/>
    </location>
</feature>
<dbReference type="PANTHER" id="PTHR44662:SF1">
    <property type="entry name" value="WD REPEAT-CONTAINING PROTEIN 81"/>
    <property type="match status" value="1"/>
</dbReference>
<accession>A0A8D8T2Q0</accession>
<dbReference type="SMART" id="SM00320">
    <property type="entry name" value="WD40"/>
    <property type="match status" value="7"/>
</dbReference>
<dbReference type="GO" id="GO:0035014">
    <property type="term" value="F:phosphatidylinositol 3-kinase regulator activity"/>
    <property type="evidence" value="ECO:0007669"/>
    <property type="project" value="TreeGrafter"/>
</dbReference>
<dbReference type="Gene3D" id="1.10.1540.10">
    <property type="entry name" value="BEACH domain"/>
    <property type="match status" value="1"/>
</dbReference>
<feature type="region of interest" description="Disordered" evidence="3">
    <location>
        <begin position="747"/>
        <end position="771"/>
    </location>
</feature>
<evidence type="ECO:0000313" key="5">
    <source>
        <dbReference type="EMBL" id="CAG6677771.1"/>
    </source>
</evidence>
<evidence type="ECO:0000256" key="1">
    <source>
        <dbReference type="ARBA" id="ARBA00004419"/>
    </source>
</evidence>
<feature type="compositionally biased region" description="Basic and acidic residues" evidence="3">
    <location>
        <begin position="710"/>
        <end position="720"/>
    </location>
</feature>
<dbReference type="Pfam" id="PF00400">
    <property type="entry name" value="WD40"/>
    <property type="match status" value="2"/>
</dbReference>
<keyword evidence="2" id="KW-0853">WD repeat</keyword>
<evidence type="ECO:0000256" key="3">
    <source>
        <dbReference type="SAM" id="MobiDB-lite"/>
    </source>
</evidence>
<evidence type="ECO:0000259" key="4">
    <source>
        <dbReference type="PROSITE" id="PS50197"/>
    </source>
</evidence>
<feature type="region of interest" description="Disordered" evidence="3">
    <location>
        <begin position="279"/>
        <end position="305"/>
    </location>
</feature>
<dbReference type="InterPro" id="IPR000409">
    <property type="entry name" value="BEACH_dom"/>
</dbReference>
<dbReference type="InterPro" id="IPR001680">
    <property type="entry name" value="WD40_rpt"/>
</dbReference>
<organism evidence="5">
    <name type="scientific">Cacopsylla melanoneura</name>
    <dbReference type="NCBI Taxonomy" id="428564"/>
    <lineage>
        <taxon>Eukaryota</taxon>
        <taxon>Metazoa</taxon>
        <taxon>Ecdysozoa</taxon>
        <taxon>Arthropoda</taxon>
        <taxon>Hexapoda</taxon>
        <taxon>Insecta</taxon>
        <taxon>Pterygota</taxon>
        <taxon>Neoptera</taxon>
        <taxon>Paraneoptera</taxon>
        <taxon>Hemiptera</taxon>
        <taxon>Sternorrhyncha</taxon>
        <taxon>Psylloidea</taxon>
        <taxon>Psyllidae</taxon>
        <taxon>Psyllinae</taxon>
        <taxon>Cacopsylla</taxon>
    </lineage>
</organism>
<feature type="compositionally biased region" description="Low complexity" evidence="3">
    <location>
        <begin position="633"/>
        <end position="654"/>
    </location>
</feature>
<dbReference type="PROSITE" id="PS50294">
    <property type="entry name" value="WD_REPEATS_REGION"/>
    <property type="match status" value="1"/>
</dbReference>
<dbReference type="SMART" id="SM01026">
    <property type="entry name" value="Beach"/>
    <property type="match status" value="1"/>
</dbReference>
<dbReference type="CDD" id="cd06071">
    <property type="entry name" value="Beach"/>
    <property type="match status" value="1"/>
</dbReference>
<feature type="repeat" description="WD" evidence="2">
    <location>
        <begin position="1609"/>
        <end position="1644"/>
    </location>
</feature>
<dbReference type="Gene3D" id="2.130.10.10">
    <property type="entry name" value="YVTN repeat-like/Quinoprotein amine dehydrogenase"/>
    <property type="match status" value="2"/>
</dbReference>
<dbReference type="GO" id="GO:0005776">
    <property type="term" value="C:autophagosome"/>
    <property type="evidence" value="ECO:0007669"/>
    <property type="project" value="UniProtKB-SubCell"/>
</dbReference>
<protein>
    <submittedName>
        <fullName evidence="5">WD repeat-containing protein 81</fullName>
    </submittedName>
</protein>
<feature type="region of interest" description="Disordered" evidence="3">
    <location>
        <begin position="1437"/>
        <end position="1458"/>
    </location>
</feature>
<name>A0A8D8T2Q0_9HEMI</name>
<dbReference type="Gene3D" id="1.10.510.10">
    <property type="entry name" value="Transferase(Phosphotransferase) domain 1"/>
    <property type="match status" value="1"/>
</dbReference>
<dbReference type="GO" id="GO:0005739">
    <property type="term" value="C:mitochondrion"/>
    <property type="evidence" value="ECO:0007669"/>
    <property type="project" value="TreeGrafter"/>
</dbReference>
<feature type="compositionally biased region" description="Basic and acidic residues" evidence="3">
    <location>
        <begin position="1185"/>
        <end position="1196"/>
    </location>
</feature>
<sequence>MEHIINDFHVPKNYIIETSSPDRWEILTSRLWLRDLLRASTITNFTLHETLTPNEVYSRLKQKDTFEHPWQRLLVSVIKKKHSSQIIALPQEHSIATPDHSTLSYSETLHYVSVTNYKNLWKQAYKKYNNQSTVPYSNINSIDFNTGVRDILTRLYGCPLVVIDSSHLNCDANDTYECHVNIMPALAIVETKTCFYILQEHRVQHTLQDAVDYSPALLSTNYTRSLFIVYQLLHAMRDLHDRGLILGDVTLADIHVTDNLWIQIQPKITDNIYELLPPQVSPPHHSSQSTNLASISSKTPLPHHPNPSPCIPSFVLHSHPNPLHLNNSDLDSLVKQWTEGALSNFDYIYSLNRLSGRKYGDPRCHFVFPWVTDFSNSDGTNWRDLTKSKFRLNKGDRQLDVTYESVLPTGILNQVPHHVSDVLSEITYYVYLARQTPKEVLCTYVRPKWVPGEYPSSIQRLQEWTPDECIPEFFTDPNVFKSIHSDLPDLELPPWASDPVLFISVHRGMLESQYVSERLNHWIDLTFGYKLTGTAAVKSKNVCLQLVDNHTHLTSHGIVPLFSTPHPQRLTPSPYFGKNPPRLTAIYRPRSPYEEDESLPADLDDEETTALPVARPLALSRFLSRSKNSLLGSTSSTQQHISTSPSSDSIFSHSLASSNAPADPKPSHPVSHLSLPKDYNPVYLLNNMETLYGFMNKTCYKHVDEVNGKRTMDRRERGGDQCDSGGESGELNSTQERVGQLELNTEYSEKNGGSNTKACSTECDTSSDSSPSCDPMESSIRQIAKYRLREMLLLGCLIVELFLNGKCKPFERRGVEFNRRLRSDVMVLRNNWTTLPRCVANAVRVLFNYTEEMSLSDLCLDSFKYPPVNEHGIAPLSAHQLLIPSLTCIWFPASFSQMYVTLKTVASYDALIADIMDIKVNEPRLFDSKRPVLSSTYDQLIEMKVKTLAASLESLAESQASSTSSGHWLTVVVPYVQNMLQDKSVQLQAAWYLLEPVTRSLGPHKSTELFLPLVAKLYDSSDERLEPTDKRAKLYHRSFLLRLMLRFGLGNFLEHFIVALVEAVGGYQDVNTDQTQHKTLLGNEDTGGGISSPLDEDSSAASEQNNTSVASEHQAPDNHENQTAEPEMFVMEEPTPPEDPTLEDGYHHVELLLEQLDDPHWLTDEDEPPSPSSGGAGSPLQHKLRPNESVEVRRSGGSEACRISDVSAESLIWLSHRLGPVLTARYITRNLLRMLSLCYMGGEALRAREGGRLKADVNAGPVLDTLTSIAGLYGEQFIVLQYIPHVAELIALCKRTRVTPTLEGGLVASMALLKHTIPYLTVNTLTEIMQDVLCKNILHPCIRLLSSTKFLFPNGFLSRSCLAVKLIDCLYMLSLRIPNRQLMLIVPALQRFFQVFDKVHRLKTGGLVNVDDGNVDDVPTKMKSSIELLLHQDDLKGNESAESLSPPPSLSNAPGKEKHMEKVIEELSQVFSPGLAHLAYIPFLRYFKDSFMETSLLNHDLIKSLSHEAAQQEAGHDGVESDAMPITSPSDIHSWVETLSQDTGSFGTVKGNRIEIQDPDVLSAEVTRKMEYTTRHLRGNWRAYWEHEIGKPASAESRFNIAHVKLQTFSGHMNSVKCLHVMDNENSFMSASRDKTVKLWTLRNQGDGSATTSPQWTYSYHRKSVLALSFIDRLRLVASCDSVIHFWDPWVGRPIQVLEKLGPVNTLKALPPPHSSILAATTDPALRLIDARSPNPSSCEFKISINPIGLIRCIAVSSNASWIAIGQASGVLTLLDLRTGTVLASWKGHEGEILQLVAADDGTLVSSSLDQTISAWHSNDGSLKCNIQGPTEPVHCLSVYKDQVISSTTANRLGSHSLSDYSFSCTKLRSDSFKGIVTTMALVPLNKLVLLGADNGNITLFC</sequence>
<feature type="region of interest" description="Disordered" evidence="3">
    <location>
        <begin position="1160"/>
        <end position="1198"/>
    </location>
</feature>
<evidence type="ECO:0000256" key="2">
    <source>
        <dbReference type="PROSITE-ProRule" id="PRU00221"/>
    </source>
</evidence>
<dbReference type="PROSITE" id="PS50197">
    <property type="entry name" value="BEACH"/>
    <property type="match status" value="1"/>
</dbReference>
<feature type="domain" description="BEACH" evidence="4">
    <location>
        <begin position="322"/>
        <end position="591"/>
    </location>
</feature>
<dbReference type="InterPro" id="IPR011009">
    <property type="entry name" value="Kinase-like_dom_sf"/>
</dbReference>
<dbReference type="GO" id="GO:0035973">
    <property type="term" value="P:aggrephagy"/>
    <property type="evidence" value="ECO:0007669"/>
    <property type="project" value="TreeGrafter"/>
</dbReference>
<dbReference type="InterPro" id="IPR036322">
    <property type="entry name" value="WD40_repeat_dom_sf"/>
</dbReference>
<feature type="compositionally biased region" description="Polar residues" evidence="3">
    <location>
        <begin position="747"/>
        <end position="758"/>
    </location>
</feature>
<feature type="compositionally biased region" description="Low complexity" evidence="3">
    <location>
        <begin position="1440"/>
        <end position="1454"/>
    </location>
</feature>
<dbReference type="InterPro" id="IPR036372">
    <property type="entry name" value="BEACH_dom_sf"/>
</dbReference>
<feature type="region of interest" description="Disordered" evidence="3">
    <location>
        <begin position="710"/>
        <end position="734"/>
    </location>
</feature>
<dbReference type="SUPFAM" id="SSF56112">
    <property type="entry name" value="Protein kinase-like (PK-like)"/>
    <property type="match status" value="1"/>
</dbReference>
<dbReference type="InterPro" id="IPR052651">
    <property type="entry name" value="WDR81"/>
</dbReference>
<feature type="region of interest" description="Disordered" evidence="3">
    <location>
        <begin position="572"/>
        <end position="605"/>
    </location>
</feature>
<feature type="compositionally biased region" description="Acidic residues" evidence="3">
    <location>
        <begin position="594"/>
        <end position="605"/>
    </location>
</feature>
<dbReference type="InterPro" id="IPR015943">
    <property type="entry name" value="WD40/YVTN_repeat-like_dom_sf"/>
</dbReference>
<dbReference type="Pfam" id="PF02138">
    <property type="entry name" value="Beach"/>
    <property type="match status" value="1"/>
</dbReference>
<dbReference type="EMBL" id="HBUF01243506">
    <property type="protein sequence ID" value="CAG6677771.1"/>
    <property type="molecule type" value="Transcribed_RNA"/>
</dbReference>
<proteinExistence type="predicted"/>
<comment type="subcellular location">
    <subcellularLocation>
        <location evidence="1">Cytoplasmic vesicle</location>
        <location evidence="1">Autophagosome</location>
    </subcellularLocation>
</comment>